<reference evidence="1 2" key="1">
    <citation type="submission" date="2021-06" db="EMBL/GenBank/DDBJ databases">
        <title>Caerostris darwini draft genome.</title>
        <authorList>
            <person name="Kono N."/>
            <person name="Arakawa K."/>
        </authorList>
    </citation>
    <scope>NUCLEOTIDE SEQUENCE [LARGE SCALE GENOMIC DNA]</scope>
</reference>
<dbReference type="AlphaFoldDB" id="A0AAV4Q9A9"/>
<gene>
    <name evidence="1" type="ORF">CDAR_381251</name>
</gene>
<organism evidence="1 2">
    <name type="scientific">Caerostris darwini</name>
    <dbReference type="NCBI Taxonomy" id="1538125"/>
    <lineage>
        <taxon>Eukaryota</taxon>
        <taxon>Metazoa</taxon>
        <taxon>Ecdysozoa</taxon>
        <taxon>Arthropoda</taxon>
        <taxon>Chelicerata</taxon>
        <taxon>Arachnida</taxon>
        <taxon>Araneae</taxon>
        <taxon>Araneomorphae</taxon>
        <taxon>Entelegynae</taxon>
        <taxon>Araneoidea</taxon>
        <taxon>Araneidae</taxon>
        <taxon>Caerostris</taxon>
    </lineage>
</organism>
<evidence type="ECO:0000313" key="1">
    <source>
        <dbReference type="EMBL" id="GIY04595.1"/>
    </source>
</evidence>
<evidence type="ECO:0000313" key="2">
    <source>
        <dbReference type="Proteomes" id="UP001054837"/>
    </source>
</evidence>
<keyword evidence="2" id="KW-1185">Reference proteome</keyword>
<protein>
    <submittedName>
        <fullName evidence="1">Uncharacterized protein</fullName>
    </submittedName>
</protein>
<sequence>MPNYPMFQYLDQIAQEIELSLKLHWDVFRHIIEAQNAETLLNPDFLDEDECILRLRKFTRLRKTLQVQRKHLGQLQDLYDKLLQEAMFYKHFVLSLRLKKETKWNLKDLFSNVKNEETRIYECKASLQVRLKALTCK</sequence>
<accession>A0AAV4Q9A9</accession>
<comment type="caution">
    <text evidence="1">The sequence shown here is derived from an EMBL/GenBank/DDBJ whole genome shotgun (WGS) entry which is preliminary data.</text>
</comment>
<dbReference type="Proteomes" id="UP001054837">
    <property type="component" value="Unassembled WGS sequence"/>
</dbReference>
<name>A0AAV4Q9A9_9ARAC</name>
<dbReference type="EMBL" id="BPLQ01003952">
    <property type="protein sequence ID" value="GIY04595.1"/>
    <property type="molecule type" value="Genomic_DNA"/>
</dbReference>
<proteinExistence type="predicted"/>